<proteinExistence type="inferred from homology"/>
<evidence type="ECO:0000313" key="8">
    <source>
        <dbReference type="EMBL" id="WCR11813.1"/>
    </source>
</evidence>
<evidence type="ECO:0000313" key="9">
    <source>
        <dbReference type="Proteomes" id="UP001218412"/>
    </source>
</evidence>
<dbReference type="Pfam" id="PF07992">
    <property type="entry name" value="Pyr_redox_2"/>
    <property type="match status" value="1"/>
</dbReference>
<evidence type="ECO:0000256" key="4">
    <source>
        <dbReference type="ARBA" id="ARBA00022827"/>
    </source>
</evidence>
<dbReference type="NCBIfam" id="NF004939">
    <property type="entry name" value="PRK06292.1-1"/>
    <property type="match status" value="1"/>
</dbReference>
<comment type="similarity">
    <text evidence="2">Belongs to the class-I pyridine nucleotide-disulfide oxidoreductase family.</text>
</comment>
<evidence type="ECO:0000256" key="2">
    <source>
        <dbReference type="ARBA" id="ARBA00007532"/>
    </source>
</evidence>
<dbReference type="InterPro" id="IPR016156">
    <property type="entry name" value="FAD/NAD-linked_Rdtase_dimer_sf"/>
</dbReference>
<feature type="domain" description="Pyridine nucleotide-disulphide oxidoreductase dimerisation" evidence="6">
    <location>
        <begin position="342"/>
        <end position="441"/>
    </location>
</feature>
<sequence>MSDLTCDVAVIGAGTAGMTAENAARKAGARTLLIDPAFAGTVCASVGCMPSKLLIAAARAAHDAARAEIFGIATDPVIDGAAVMRRVRAERDRFVAGVQNSLDRLPPDVAIRARAWFEGPTALRLDDGRRVTTRATVIATGSAPAIPDPYRDLGDLCLTNRNIFELETLPDSLAVIGAGNVGLELAQAMARLGVQVTVFDRGDTLGISRSDEVNEAIRTALERDLTLRMGTSPEPRREGERVRLDWGDGQSQHFDRVLLAVGRPPQIDGLDLEKTGASLDDKGMPDFSRDTLQIADLPIYIAGDSNGFRPILHEASTEGAVAGRNAAHHPDPRSLDRTPHFTITFTDPPVASLGEGPGPQSLSGTADYSDQGRAKVDAVAHGLVQIHADRHGRLIGADLCAPQGDHLAHHLVWAVMDRVTAADFLRRPFYHPTLEEGLKSALRQICKASETEIPADRDLKDPPGS</sequence>
<dbReference type="EC" id="1.8.1.4" evidence="8"/>
<evidence type="ECO:0000256" key="3">
    <source>
        <dbReference type="ARBA" id="ARBA00022630"/>
    </source>
</evidence>
<dbReference type="SUPFAM" id="SSF55424">
    <property type="entry name" value="FAD/NAD-linked reductases, dimerisation (C-terminal) domain"/>
    <property type="match status" value="1"/>
</dbReference>
<feature type="region of interest" description="Disordered" evidence="5">
    <location>
        <begin position="350"/>
        <end position="369"/>
    </location>
</feature>
<accession>A0ABY7SZE8</accession>
<dbReference type="GO" id="GO:0004148">
    <property type="term" value="F:dihydrolipoyl dehydrogenase (NADH) activity"/>
    <property type="evidence" value="ECO:0007669"/>
    <property type="project" value="UniProtKB-EC"/>
</dbReference>
<feature type="domain" description="FAD/NAD(P)-binding" evidence="7">
    <location>
        <begin position="7"/>
        <end position="306"/>
    </location>
</feature>
<dbReference type="EMBL" id="CP067134">
    <property type="protein sequence ID" value="WCR11813.1"/>
    <property type="molecule type" value="Genomic_DNA"/>
</dbReference>
<dbReference type="Gene3D" id="3.30.390.30">
    <property type="match status" value="1"/>
</dbReference>
<dbReference type="InterPro" id="IPR004099">
    <property type="entry name" value="Pyr_nucl-diS_OxRdtase_dimer"/>
</dbReference>
<dbReference type="PIRSF" id="PIRSF000350">
    <property type="entry name" value="Mercury_reductase_MerA"/>
    <property type="match status" value="1"/>
</dbReference>
<dbReference type="PRINTS" id="PR00411">
    <property type="entry name" value="PNDRDTASEI"/>
</dbReference>
<keyword evidence="9" id="KW-1185">Reference proteome</keyword>
<dbReference type="InterPro" id="IPR023753">
    <property type="entry name" value="FAD/NAD-binding_dom"/>
</dbReference>
<gene>
    <name evidence="8" type="ORF">JHW45_05455</name>
</gene>
<keyword evidence="8" id="KW-0560">Oxidoreductase</keyword>
<keyword evidence="3" id="KW-0285">Flavoprotein</keyword>
<dbReference type="PROSITE" id="PS00065">
    <property type="entry name" value="D_2_HYDROXYACID_DH_1"/>
    <property type="match status" value="1"/>
</dbReference>
<reference evidence="8 9" key="1">
    <citation type="submission" date="2021-01" db="EMBL/GenBank/DDBJ databases">
        <title>Biogeographic distribution of Paracoccus.</title>
        <authorList>
            <person name="Hollensteiner J."/>
            <person name="Leineberger J."/>
            <person name="Brinkhoff T."/>
            <person name="Daniel R."/>
        </authorList>
    </citation>
    <scope>NUCLEOTIDE SEQUENCE [LARGE SCALE GENOMIC DNA]</scope>
    <source>
        <strain evidence="8 9">LMG25392</strain>
    </source>
</reference>
<comment type="cofactor">
    <cofactor evidence="1">
        <name>FAD</name>
        <dbReference type="ChEBI" id="CHEBI:57692"/>
    </cofactor>
</comment>
<evidence type="ECO:0000256" key="5">
    <source>
        <dbReference type="SAM" id="MobiDB-lite"/>
    </source>
</evidence>
<dbReference type="PRINTS" id="PR00368">
    <property type="entry name" value="FADPNR"/>
</dbReference>
<dbReference type="SUPFAM" id="SSF51905">
    <property type="entry name" value="FAD/NAD(P)-binding domain"/>
    <property type="match status" value="1"/>
</dbReference>
<dbReference type="InterPro" id="IPR036188">
    <property type="entry name" value="FAD/NAD-bd_sf"/>
</dbReference>
<evidence type="ECO:0000259" key="6">
    <source>
        <dbReference type="Pfam" id="PF02852"/>
    </source>
</evidence>
<dbReference type="RefSeq" id="WP_272859931.1">
    <property type="nucleotide sequence ID" value="NZ_CP067134.1"/>
</dbReference>
<dbReference type="InterPro" id="IPR001100">
    <property type="entry name" value="Pyr_nuc-diS_OxRdtase"/>
</dbReference>
<dbReference type="PANTHER" id="PTHR43014:SF4">
    <property type="entry name" value="PYRIDINE NUCLEOTIDE-DISULFIDE OXIDOREDUCTASE RCLA-RELATED"/>
    <property type="match status" value="1"/>
</dbReference>
<name>A0ABY7SZE8_9RHOB</name>
<dbReference type="Gene3D" id="3.50.50.60">
    <property type="entry name" value="FAD/NAD(P)-binding domain"/>
    <property type="match status" value="2"/>
</dbReference>
<dbReference type="InterPro" id="IPR029752">
    <property type="entry name" value="D-isomer_DH_CS1"/>
</dbReference>
<evidence type="ECO:0000256" key="1">
    <source>
        <dbReference type="ARBA" id="ARBA00001974"/>
    </source>
</evidence>
<dbReference type="Proteomes" id="UP001218412">
    <property type="component" value="Chromosome"/>
</dbReference>
<protein>
    <submittedName>
        <fullName evidence="8">Dihydrolipoyl dehydrogenase</fullName>
        <ecNumber evidence="8">1.8.1.4</ecNumber>
    </submittedName>
</protein>
<organism evidence="8 9">
    <name type="scientific">Paracoccus stylophorae</name>
    <dbReference type="NCBI Taxonomy" id="659350"/>
    <lineage>
        <taxon>Bacteria</taxon>
        <taxon>Pseudomonadati</taxon>
        <taxon>Pseudomonadota</taxon>
        <taxon>Alphaproteobacteria</taxon>
        <taxon>Rhodobacterales</taxon>
        <taxon>Paracoccaceae</taxon>
        <taxon>Paracoccus</taxon>
    </lineage>
</organism>
<evidence type="ECO:0000259" key="7">
    <source>
        <dbReference type="Pfam" id="PF07992"/>
    </source>
</evidence>
<dbReference type="PANTHER" id="PTHR43014">
    <property type="entry name" value="MERCURIC REDUCTASE"/>
    <property type="match status" value="1"/>
</dbReference>
<keyword evidence="4" id="KW-0274">FAD</keyword>
<dbReference type="Pfam" id="PF02852">
    <property type="entry name" value="Pyr_redox_dim"/>
    <property type="match status" value="1"/>
</dbReference>